<organism evidence="9 10">
    <name type="scientific">Mycolicibacterium tokaiense</name>
    <dbReference type="NCBI Taxonomy" id="39695"/>
    <lineage>
        <taxon>Bacteria</taxon>
        <taxon>Bacillati</taxon>
        <taxon>Actinomycetota</taxon>
        <taxon>Actinomycetes</taxon>
        <taxon>Mycobacteriales</taxon>
        <taxon>Mycobacteriaceae</taxon>
        <taxon>Mycolicibacterium</taxon>
    </lineage>
</organism>
<dbReference type="PANTHER" id="PTHR43133">
    <property type="entry name" value="RNA POLYMERASE ECF-TYPE SIGMA FACTO"/>
    <property type="match status" value="1"/>
</dbReference>
<dbReference type="Gene3D" id="1.10.1740.10">
    <property type="match status" value="1"/>
</dbReference>
<keyword evidence="4 6" id="KW-0238">DNA-binding</keyword>
<keyword evidence="2 6" id="KW-0805">Transcription regulation</keyword>
<accession>A0A378TP82</accession>
<dbReference type="InterPro" id="IPR013324">
    <property type="entry name" value="RNA_pol_sigma_r3/r4-like"/>
</dbReference>
<feature type="domain" description="RNA polymerase sigma-70 region 2" evidence="7">
    <location>
        <begin position="17"/>
        <end position="78"/>
    </location>
</feature>
<dbReference type="InterPro" id="IPR013249">
    <property type="entry name" value="RNA_pol_sigma70_r4_t2"/>
</dbReference>
<dbReference type="InterPro" id="IPR007627">
    <property type="entry name" value="RNA_pol_sigma70_r2"/>
</dbReference>
<dbReference type="Gene3D" id="1.10.10.10">
    <property type="entry name" value="Winged helix-like DNA-binding domain superfamily/Winged helix DNA-binding domain"/>
    <property type="match status" value="1"/>
</dbReference>
<dbReference type="Pfam" id="PF08281">
    <property type="entry name" value="Sigma70_r4_2"/>
    <property type="match status" value="1"/>
</dbReference>
<name>A0A378TP82_9MYCO</name>
<dbReference type="EMBL" id="UGQT01000001">
    <property type="protein sequence ID" value="STZ61605.1"/>
    <property type="molecule type" value="Genomic_DNA"/>
</dbReference>
<keyword evidence="5 6" id="KW-0804">Transcription</keyword>
<reference evidence="9 10" key="1">
    <citation type="submission" date="2018-06" db="EMBL/GenBank/DDBJ databases">
        <authorList>
            <consortium name="Pathogen Informatics"/>
            <person name="Doyle S."/>
        </authorList>
    </citation>
    <scope>NUCLEOTIDE SEQUENCE [LARGE SCALE GENOMIC DNA]</scope>
    <source>
        <strain evidence="9 10">NCTC10821</strain>
    </source>
</reference>
<evidence type="ECO:0000313" key="9">
    <source>
        <dbReference type="EMBL" id="STZ61605.1"/>
    </source>
</evidence>
<evidence type="ECO:0000256" key="5">
    <source>
        <dbReference type="ARBA" id="ARBA00023163"/>
    </source>
</evidence>
<dbReference type="GO" id="GO:0016987">
    <property type="term" value="F:sigma factor activity"/>
    <property type="evidence" value="ECO:0007669"/>
    <property type="project" value="UniProtKB-KW"/>
</dbReference>
<dbReference type="InterPro" id="IPR000838">
    <property type="entry name" value="RNA_pol_sigma70_ECF_CS"/>
</dbReference>
<evidence type="ECO:0000256" key="1">
    <source>
        <dbReference type="ARBA" id="ARBA00010641"/>
    </source>
</evidence>
<dbReference type="NCBIfam" id="TIGR02937">
    <property type="entry name" value="sigma70-ECF"/>
    <property type="match status" value="1"/>
</dbReference>
<proteinExistence type="inferred from homology"/>
<protein>
    <recommendedName>
        <fullName evidence="6">RNA polymerase sigma factor</fullName>
    </recommendedName>
</protein>
<dbReference type="RefSeq" id="WP_115280500.1">
    <property type="nucleotide sequence ID" value="NZ_AP022600.1"/>
</dbReference>
<evidence type="ECO:0000256" key="3">
    <source>
        <dbReference type="ARBA" id="ARBA00023082"/>
    </source>
</evidence>
<dbReference type="InterPro" id="IPR014284">
    <property type="entry name" value="RNA_pol_sigma-70_dom"/>
</dbReference>
<dbReference type="CDD" id="cd06171">
    <property type="entry name" value="Sigma70_r4"/>
    <property type="match status" value="1"/>
</dbReference>
<dbReference type="SUPFAM" id="SSF88659">
    <property type="entry name" value="Sigma3 and sigma4 domains of RNA polymerase sigma factors"/>
    <property type="match status" value="1"/>
</dbReference>
<dbReference type="InterPro" id="IPR013325">
    <property type="entry name" value="RNA_pol_sigma_r2"/>
</dbReference>
<dbReference type="Proteomes" id="UP000254978">
    <property type="component" value="Unassembled WGS sequence"/>
</dbReference>
<dbReference type="GO" id="GO:0003677">
    <property type="term" value="F:DNA binding"/>
    <property type="evidence" value="ECO:0007669"/>
    <property type="project" value="UniProtKB-KW"/>
</dbReference>
<dbReference type="AlphaFoldDB" id="A0A378TP82"/>
<keyword evidence="3 6" id="KW-0731">Sigma factor</keyword>
<evidence type="ECO:0000259" key="7">
    <source>
        <dbReference type="Pfam" id="PF04542"/>
    </source>
</evidence>
<dbReference type="InterPro" id="IPR039425">
    <property type="entry name" value="RNA_pol_sigma-70-like"/>
</dbReference>
<dbReference type="GO" id="GO:0006352">
    <property type="term" value="P:DNA-templated transcription initiation"/>
    <property type="evidence" value="ECO:0007669"/>
    <property type="project" value="InterPro"/>
</dbReference>
<evidence type="ECO:0000256" key="2">
    <source>
        <dbReference type="ARBA" id="ARBA00023015"/>
    </source>
</evidence>
<dbReference type="Pfam" id="PF04542">
    <property type="entry name" value="Sigma70_r2"/>
    <property type="match status" value="1"/>
</dbReference>
<dbReference type="SUPFAM" id="SSF88946">
    <property type="entry name" value="Sigma2 domain of RNA polymerase sigma factors"/>
    <property type="match status" value="1"/>
</dbReference>
<comment type="similarity">
    <text evidence="1 6">Belongs to the sigma-70 factor family. ECF subfamily.</text>
</comment>
<dbReference type="OrthoDB" id="9803470at2"/>
<gene>
    <name evidence="9" type="primary">rpoE_6</name>
    <name evidence="9" type="ORF">NCTC10821_05162</name>
</gene>
<feature type="domain" description="RNA polymerase sigma factor 70 region 4 type 2" evidence="8">
    <location>
        <begin position="120"/>
        <end position="170"/>
    </location>
</feature>
<sequence>MTSTLTTQFEQDVLPLRSTLLRGAKRLTLNDADAEDLLQETLLSAYRGFATFTPGTNVQAWLFRIMQNRWINNHRRAQCRPAEVALDSVTDTELAAGTDRTANPASPERDVLDTLPDNGIRAAMLALPEPQRLVMYYAHVEGYAYAEIAEMLDIPIGTVMSRMFRARKRLRMALADRAPGRTGGTAAAAA</sequence>
<keyword evidence="10" id="KW-1185">Reference proteome</keyword>
<dbReference type="PROSITE" id="PS01063">
    <property type="entry name" value="SIGMA70_ECF"/>
    <property type="match status" value="1"/>
</dbReference>
<evidence type="ECO:0000259" key="8">
    <source>
        <dbReference type="Pfam" id="PF08281"/>
    </source>
</evidence>
<dbReference type="GO" id="GO:0006950">
    <property type="term" value="P:response to stress"/>
    <property type="evidence" value="ECO:0007669"/>
    <property type="project" value="UniProtKB-ARBA"/>
</dbReference>
<evidence type="ECO:0000313" key="10">
    <source>
        <dbReference type="Proteomes" id="UP000254978"/>
    </source>
</evidence>
<evidence type="ECO:0000256" key="4">
    <source>
        <dbReference type="ARBA" id="ARBA00023125"/>
    </source>
</evidence>
<evidence type="ECO:0000256" key="6">
    <source>
        <dbReference type="RuleBase" id="RU000716"/>
    </source>
</evidence>
<dbReference type="PANTHER" id="PTHR43133:SF59">
    <property type="entry name" value="ECF RNA POLYMERASE SIGMA FACTOR SIGR"/>
    <property type="match status" value="1"/>
</dbReference>
<dbReference type="InterPro" id="IPR036388">
    <property type="entry name" value="WH-like_DNA-bd_sf"/>
</dbReference>